<dbReference type="Proteomes" id="UP000230775">
    <property type="component" value="Unassembled WGS sequence"/>
</dbReference>
<protein>
    <submittedName>
        <fullName evidence="1">Uncharacterized protein</fullName>
    </submittedName>
</protein>
<gene>
    <name evidence="1" type="ORF">COT64_00455</name>
</gene>
<organism evidence="1 2">
    <name type="scientific">Candidatus Shapirobacteria bacterium CG09_land_8_20_14_0_10_39_12</name>
    <dbReference type="NCBI Taxonomy" id="1974885"/>
    <lineage>
        <taxon>Bacteria</taxon>
        <taxon>Candidatus Shapironibacteriota</taxon>
    </lineage>
</organism>
<dbReference type="AlphaFoldDB" id="A0A2H0WSD5"/>
<comment type="caution">
    <text evidence="1">The sequence shown here is derived from an EMBL/GenBank/DDBJ whole genome shotgun (WGS) entry which is preliminary data.</text>
</comment>
<name>A0A2H0WSD5_9BACT</name>
<dbReference type="EMBL" id="PEZI01000010">
    <property type="protein sequence ID" value="PIS14848.1"/>
    <property type="molecule type" value="Genomic_DNA"/>
</dbReference>
<evidence type="ECO:0000313" key="1">
    <source>
        <dbReference type="EMBL" id="PIS14848.1"/>
    </source>
</evidence>
<reference evidence="2" key="1">
    <citation type="submission" date="2017-09" db="EMBL/GenBank/DDBJ databases">
        <title>Depth-based differentiation of microbial function through sediment-hosted aquifers and enrichment of novel symbionts in the deep terrestrial subsurface.</title>
        <authorList>
            <person name="Probst A.J."/>
            <person name="Ladd B."/>
            <person name="Jarett J.K."/>
            <person name="Geller-Mcgrath D.E."/>
            <person name="Sieber C.M.K."/>
            <person name="Emerson J.B."/>
            <person name="Anantharaman K."/>
            <person name="Thomas B.C."/>
            <person name="Malmstrom R."/>
            <person name="Stieglmeier M."/>
            <person name="Klingl A."/>
            <person name="Woyke T."/>
            <person name="Ryan C.M."/>
            <person name="Banfield J.F."/>
        </authorList>
    </citation>
    <scope>NUCLEOTIDE SEQUENCE [LARGE SCALE GENOMIC DNA]</scope>
</reference>
<accession>A0A2H0WSD5</accession>
<sequence length="81" mass="9134">MFYLLRVKLSNKEQLSTITIQLSASMVVVPEKYLKNATGLGKEEILAIKGVQPTHPWPKIQEKIARAINCPKGRIQEVRCS</sequence>
<proteinExistence type="predicted"/>
<evidence type="ECO:0000313" key="2">
    <source>
        <dbReference type="Proteomes" id="UP000230775"/>
    </source>
</evidence>